<evidence type="ECO:0000256" key="1">
    <source>
        <dbReference type="SAM" id="Phobius"/>
    </source>
</evidence>
<evidence type="ECO:0000313" key="3">
    <source>
        <dbReference type="Proteomes" id="UP000324222"/>
    </source>
</evidence>
<evidence type="ECO:0000313" key="2">
    <source>
        <dbReference type="EMBL" id="MPC50114.1"/>
    </source>
</evidence>
<feature type="transmembrane region" description="Helical" evidence="1">
    <location>
        <begin position="20"/>
        <end position="37"/>
    </location>
</feature>
<proteinExistence type="predicted"/>
<keyword evidence="3" id="KW-1185">Reference proteome</keyword>
<dbReference type="AlphaFoldDB" id="A0A5B7G0V2"/>
<protein>
    <submittedName>
        <fullName evidence="2">Uncharacterized protein</fullName>
    </submittedName>
</protein>
<organism evidence="2 3">
    <name type="scientific">Portunus trituberculatus</name>
    <name type="common">Swimming crab</name>
    <name type="synonym">Neptunus trituberculatus</name>
    <dbReference type="NCBI Taxonomy" id="210409"/>
    <lineage>
        <taxon>Eukaryota</taxon>
        <taxon>Metazoa</taxon>
        <taxon>Ecdysozoa</taxon>
        <taxon>Arthropoda</taxon>
        <taxon>Crustacea</taxon>
        <taxon>Multicrustacea</taxon>
        <taxon>Malacostraca</taxon>
        <taxon>Eumalacostraca</taxon>
        <taxon>Eucarida</taxon>
        <taxon>Decapoda</taxon>
        <taxon>Pleocyemata</taxon>
        <taxon>Brachyura</taxon>
        <taxon>Eubrachyura</taxon>
        <taxon>Portunoidea</taxon>
        <taxon>Portunidae</taxon>
        <taxon>Portuninae</taxon>
        <taxon>Portunus</taxon>
    </lineage>
</organism>
<comment type="caution">
    <text evidence="2">The sequence shown here is derived from an EMBL/GenBank/DDBJ whole genome shotgun (WGS) entry which is preliminary data.</text>
</comment>
<sequence>MDVLDATLLCQVPVAAEARILQFGLHYMLVAIFQGIYKKKVVV</sequence>
<keyword evidence="1" id="KW-0812">Transmembrane</keyword>
<dbReference type="EMBL" id="VSRR010009282">
    <property type="protein sequence ID" value="MPC50114.1"/>
    <property type="molecule type" value="Genomic_DNA"/>
</dbReference>
<gene>
    <name evidence="2" type="ORF">E2C01_043936</name>
</gene>
<keyword evidence="1" id="KW-0472">Membrane</keyword>
<name>A0A5B7G0V2_PORTR</name>
<keyword evidence="1" id="KW-1133">Transmembrane helix</keyword>
<accession>A0A5B7G0V2</accession>
<dbReference type="Proteomes" id="UP000324222">
    <property type="component" value="Unassembled WGS sequence"/>
</dbReference>
<reference evidence="2 3" key="1">
    <citation type="submission" date="2019-05" db="EMBL/GenBank/DDBJ databases">
        <title>Another draft genome of Portunus trituberculatus and its Hox gene families provides insights of decapod evolution.</title>
        <authorList>
            <person name="Jeong J.-H."/>
            <person name="Song I."/>
            <person name="Kim S."/>
            <person name="Choi T."/>
            <person name="Kim D."/>
            <person name="Ryu S."/>
            <person name="Kim W."/>
        </authorList>
    </citation>
    <scope>NUCLEOTIDE SEQUENCE [LARGE SCALE GENOMIC DNA]</scope>
    <source>
        <tissue evidence="2">Muscle</tissue>
    </source>
</reference>